<dbReference type="InterPro" id="IPR012999">
    <property type="entry name" value="Pyr_OxRdtase_I_AS"/>
</dbReference>
<evidence type="ECO:0000313" key="16">
    <source>
        <dbReference type="Proteomes" id="UP000249115"/>
    </source>
</evidence>
<feature type="binding site" evidence="8">
    <location>
        <position position="58"/>
    </location>
    <ligand>
        <name>FAD</name>
        <dbReference type="ChEBI" id="CHEBI:57692"/>
    </ligand>
</feature>
<keyword evidence="17" id="KW-1185">Reference proteome</keyword>
<keyword evidence="5 10" id="KW-0560">Oxidoreductase</keyword>
<dbReference type="PIRSF" id="PIRSF000350">
    <property type="entry name" value="Mercury_reductase_MerA"/>
    <property type="match status" value="1"/>
</dbReference>
<keyword evidence="14" id="KW-0670">Pyruvate</keyword>
<evidence type="ECO:0000259" key="13">
    <source>
        <dbReference type="Pfam" id="PF07992"/>
    </source>
</evidence>
<dbReference type="PANTHER" id="PTHR43014">
    <property type="entry name" value="MERCURIC REDUCTASE"/>
    <property type="match status" value="1"/>
</dbReference>
<evidence type="ECO:0000313" key="14">
    <source>
        <dbReference type="EMBL" id="PZX57029.1"/>
    </source>
</evidence>
<keyword evidence="6" id="KW-1015">Disulfide bond</keyword>
<sequence length="482" mass="52747">MHKKVNSTNSDVIVIGAGSGGLSVGLFLAKVGISVIMIVKSDKEVGGECLNDGCVPSKALIHVARQVNAAREAEFFGIKLVGEVDIQKAMAYVYAQQEVIRKHENAAWLSDQGITVVLGEASFSGKNEVTVDGKIFSAKKIILATGSKPRKLQIDGVEKVNYFDNENIFHIKKLPKKLLVVGAGPIGIEIAQAMCRLGSKVTVVQKGHGILAHDDQSLTSILLKKLQEEGIVFHFNASLEKFTSPTEALVKKDNGEDFALSFDGVFVGVGRILVLEPLKLALAGIEVKDHKIVIDDQLRTTNKNVLVCGDIAGDLQFSHAAEFHGRIILNNLFSPITKKLNNDHMSWVTFTDPEIATFGLSEKQLQDRGISFEKLDQDFSDDHRAVTDTYRYARTILYITKGGLFKKEKILGGSMVAPNAGELIQELILANTLGLSINSIFNKIYPYPVATRINQQVIVRHKQKKLTSGLKKLLNAAFKIFG</sequence>
<dbReference type="GO" id="GO:0016668">
    <property type="term" value="F:oxidoreductase activity, acting on a sulfur group of donors, NAD(P) as acceptor"/>
    <property type="evidence" value="ECO:0007669"/>
    <property type="project" value="InterPro"/>
</dbReference>
<evidence type="ECO:0000256" key="5">
    <source>
        <dbReference type="ARBA" id="ARBA00023002"/>
    </source>
</evidence>
<evidence type="ECO:0000256" key="10">
    <source>
        <dbReference type="RuleBase" id="RU003691"/>
    </source>
</evidence>
<feature type="binding site" evidence="8">
    <location>
        <position position="270"/>
    </location>
    <ligand>
        <name>NAD(+)</name>
        <dbReference type="ChEBI" id="CHEBI:57540"/>
    </ligand>
</feature>
<evidence type="ECO:0000256" key="6">
    <source>
        <dbReference type="ARBA" id="ARBA00023157"/>
    </source>
</evidence>
<keyword evidence="11" id="KW-0472">Membrane</keyword>
<protein>
    <submittedName>
        <fullName evidence="15">NAD(P)/FAD-dependent oxidoreductase</fullName>
    </submittedName>
    <submittedName>
        <fullName evidence="14">Pyruvate/2-oxoglutarate dehydrogenase complex dihydrolipoamide dehydrogenase (E3) component</fullName>
    </submittedName>
</protein>
<dbReference type="PRINTS" id="PR00368">
    <property type="entry name" value="FADPNR"/>
</dbReference>
<name>A0A2W7RR82_9BACT</name>
<dbReference type="OrthoDB" id="9800167at2"/>
<feature type="transmembrane region" description="Helical" evidence="11">
    <location>
        <begin position="12"/>
        <end position="39"/>
    </location>
</feature>
<dbReference type="EMBL" id="QKZU01000007">
    <property type="protein sequence ID" value="PZX57029.1"/>
    <property type="molecule type" value="Genomic_DNA"/>
</dbReference>
<dbReference type="InterPro" id="IPR036188">
    <property type="entry name" value="FAD/NAD-bd_sf"/>
</dbReference>
<feature type="domain" description="FAD/NAD(P)-binding" evidence="13">
    <location>
        <begin position="11"/>
        <end position="325"/>
    </location>
</feature>
<keyword evidence="11" id="KW-0812">Transmembrane</keyword>
<dbReference type="Pfam" id="PF07992">
    <property type="entry name" value="Pyr_redox_2"/>
    <property type="match status" value="1"/>
</dbReference>
<dbReference type="Pfam" id="PF02852">
    <property type="entry name" value="Pyr_redox_dim"/>
    <property type="match status" value="1"/>
</dbReference>
<keyword evidence="4" id="KW-0521">NADP</keyword>
<dbReference type="Proteomes" id="UP000321927">
    <property type="component" value="Unassembled WGS sequence"/>
</dbReference>
<evidence type="ECO:0000313" key="17">
    <source>
        <dbReference type="Proteomes" id="UP000321927"/>
    </source>
</evidence>
<feature type="binding site" evidence="8">
    <location>
        <position position="310"/>
    </location>
    <ligand>
        <name>FAD</name>
        <dbReference type="ChEBI" id="CHEBI:57692"/>
    </ligand>
</feature>
<keyword evidence="8" id="KW-0520">NAD</keyword>
<dbReference type="InterPro" id="IPR001100">
    <property type="entry name" value="Pyr_nuc-diS_OxRdtase"/>
</dbReference>
<accession>A0A2W7RR82</accession>
<evidence type="ECO:0000313" key="15">
    <source>
        <dbReference type="EMBL" id="TXD79932.1"/>
    </source>
</evidence>
<dbReference type="SUPFAM" id="SSF55424">
    <property type="entry name" value="FAD/NAD-linked reductases, dimerisation (C-terminal) domain"/>
    <property type="match status" value="1"/>
</dbReference>
<feature type="domain" description="Pyridine nucleotide-disulphide oxidoreductase dimerisation" evidence="12">
    <location>
        <begin position="346"/>
        <end position="451"/>
    </location>
</feature>
<evidence type="ECO:0000256" key="7">
    <source>
        <dbReference type="ARBA" id="ARBA00023284"/>
    </source>
</evidence>
<dbReference type="PROSITE" id="PS00076">
    <property type="entry name" value="PYRIDINE_REDOX_1"/>
    <property type="match status" value="1"/>
</dbReference>
<evidence type="ECO:0000256" key="4">
    <source>
        <dbReference type="ARBA" id="ARBA00022857"/>
    </source>
</evidence>
<dbReference type="SUPFAM" id="SSF51905">
    <property type="entry name" value="FAD/NAD(P)-binding domain"/>
    <property type="match status" value="1"/>
</dbReference>
<comment type="cofactor">
    <cofactor evidence="8">
        <name>FAD</name>
        <dbReference type="ChEBI" id="CHEBI:57692"/>
    </cofactor>
    <text evidence="8">Binds 1 FAD per subunit.</text>
</comment>
<evidence type="ECO:0000256" key="11">
    <source>
        <dbReference type="SAM" id="Phobius"/>
    </source>
</evidence>
<evidence type="ECO:0000256" key="2">
    <source>
        <dbReference type="ARBA" id="ARBA00022630"/>
    </source>
</evidence>
<dbReference type="GO" id="GO:0000166">
    <property type="term" value="F:nucleotide binding"/>
    <property type="evidence" value="ECO:0007669"/>
    <property type="project" value="UniProtKB-KW"/>
</dbReference>
<keyword evidence="7 10" id="KW-0676">Redox-active center</keyword>
<keyword evidence="3 8" id="KW-0274">FAD</keyword>
<evidence type="ECO:0000256" key="1">
    <source>
        <dbReference type="ARBA" id="ARBA00007532"/>
    </source>
</evidence>
<feature type="binding site" evidence="8">
    <location>
        <begin position="182"/>
        <end position="189"/>
    </location>
    <ligand>
        <name>NAD(+)</name>
        <dbReference type="ChEBI" id="CHEBI:57540"/>
    </ligand>
</feature>
<feature type="disulfide bond" description="Redox-active" evidence="9">
    <location>
        <begin position="49"/>
        <end position="54"/>
    </location>
</feature>
<dbReference type="InterPro" id="IPR016156">
    <property type="entry name" value="FAD/NAD-linked_Rdtase_dimer_sf"/>
</dbReference>
<comment type="similarity">
    <text evidence="1 10">Belongs to the class-I pyridine nucleotide-disulfide oxidoreductase family.</text>
</comment>
<feature type="binding site" evidence="8">
    <location>
        <begin position="145"/>
        <end position="147"/>
    </location>
    <ligand>
        <name>FAD</name>
        <dbReference type="ChEBI" id="CHEBI:57692"/>
    </ligand>
</feature>
<dbReference type="Proteomes" id="UP000249115">
    <property type="component" value="Unassembled WGS sequence"/>
</dbReference>
<organism evidence="14 16">
    <name type="scientific">Algoriphagus ratkowskyi</name>
    <dbReference type="NCBI Taxonomy" id="57028"/>
    <lineage>
        <taxon>Bacteria</taxon>
        <taxon>Pseudomonadati</taxon>
        <taxon>Bacteroidota</taxon>
        <taxon>Cytophagia</taxon>
        <taxon>Cytophagales</taxon>
        <taxon>Cyclobacteriaceae</taxon>
        <taxon>Algoriphagus</taxon>
    </lineage>
</organism>
<dbReference type="InterPro" id="IPR004099">
    <property type="entry name" value="Pyr_nucl-diS_OxRdtase_dimer"/>
</dbReference>
<dbReference type="Gene3D" id="3.30.390.30">
    <property type="match status" value="1"/>
</dbReference>
<gene>
    <name evidence="15" type="ORF">ESW18_02025</name>
    <name evidence="14" type="ORF">LV84_02160</name>
</gene>
<dbReference type="Gene3D" id="3.50.50.60">
    <property type="entry name" value="FAD/NAD(P)-binding domain"/>
    <property type="match status" value="2"/>
</dbReference>
<dbReference type="PANTHER" id="PTHR43014:SF5">
    <property type="entry name" value="GLUTATHIONE REDUCTASE (NADPH)"/>
    <property type="match status" value="1"/>
</dbReference>
<evidence type="ECO:0000259" key="12">
    <source>
        <dbReference type="Pfam" id="PF02852"/>
    </source>
</evidence>
<dbReference type="RefSeq" id="WP_086501481.1">
    <property type="nucleotide sequence ID" value="NZ_MSSV01000008.1"/>
</dbReference>
<dbReference type="AlphaFoldDB" id="A0A2W7RR82"/>
<dbReference type="EMBL" id="VORV01000001">
    <property type="protein sequence ID" value="TXD79932.1"/>
    <property type="molecule type" value="Genomic_DNA"/>
</dbReference>
<proteinExistence type="inferred from homology"/>
<keyword evidence="11" id="KW-1133">Transmembrane helix</keyword>
<dbReference type="PRINTS" id="PR00411">
    <property type="entry name" value="PNDRDTASEI"/>
</dbReference>
<evidence type="ECO:0000256" key="3">
    <source>
        <dbReference type="ARBA" id="ARBA00022827"/>
    </source>
</evidence>
<reference evidence="14 16" key="1">
    <citation type="submission" date="2018-06" db="EMBL/GenBank/DDBJ databases">
        <title>Genomic Encyclopedia of Archaeal and Bacterial Type Strains, Phase II (KMG-II): from individual species to whole genera.</title>
        <authorList>
            <person name="Goeker M."/>
        </authorList>
    </citation>
    <scope>NUCLEOTIDE SEQUENCE [LARGE SCALE GENOMIC DNA]</scope>
    <source>
        <strain evidence="14 16">DSM 22686</strain>
    </source>
</reference>
<comment type="caution">
    <text evidence="14">The sequence shown here is derived from an EMBL/GenBank/DDBJ whole genome shotgun (WGS) entry which is preliminary data.</text>
</comment>
<keyword evidence="2 10" id="KW-0285">Flavoprotein</keyword>
<reference evidence="15 17" key="2">
    <citation type="submission" date="2019-08" db="EMBL/GenBank/DDBJ databases">
        <title>Genome of Algoriphagus ratkowskyi IC026.</title>
        <authorList>
            <person name="Bowman J.P."/>
        </authorList>
    </citation>
    <scope>NUCLEOTIDE SEQUENCE [LARGE SCALE GENOMIC DNA]</scope>
    <source>
        <strain evidence="15 17">IC026</strain>
    </source>
</reference>
<keyword evidence="8" id="KW-0547">Nucleotide-binding</keyword>
<evidence type="ECO:0000256" key="9">
    <source>
        <dbReference type="PIRSR" id="PIRSR000350-4"/>
    </source>
</evidence>
<dbReference type="InterPro" id="IPR023753">
    <property type="entry name" value="FAD/NAD-binding_dom"/>
</dbReference>
<evidence type="ECO:0000256" key="8">
    <source>
        <dbReference type="PIRSR" id="PIRSR000350-3"/>
    </source>
</evidence>